<dbReference type="InterPro" id="IPR036291">
    <property type="entry name" value="NAD(P)-bd_dom_sf"/>
</dbReference>
<dbReference type="SUPFAM" id="SSF51735">
    <property type="entry name" value="NAD(P)-binding Rossmann-fold domains"/>
    <property type="match status" value="1"/>
</dbReference>
<dbReference type="Gene3D" id="3.40.50.720">
    <property type="entry name" value="NAD(P)-binding Rossmann-like Domain"/>
    <property type="match status" value="1"/>
</dbReference>
<evidence type="ECO:0000256" key="1">
    <source>
        <dbReference type="ARBA" id="ARBA00023002"/>
    </source>
</evidence>
<evidence type="ECO:0000313" key="5">
    <source>
        <dbReference type="Proteomes" id="UP001560045"/>
    </source>
</evidence>
<dbReference type="RefSeq" id="WP_369204007.1">
    <property type="nucleotide sequence ID" value="NZ_JBFNXQ010000010.1"/>
</dbReference>
<dbReference type="InterPro" id="IPR050463">
    <property type="entry name" value="Gfo/Idh/MocA_oxidrdct_glycsds"/>
</dbReference>
<evidence type="ECO:0000259" key="2">
    <source>
        <dbReference type="Pfam" id="PF01408"/>
    </source>
</evidence>
<comment type="caution">
    <text evidence="4">The sequence shown here is derived from an EMBL/GenBank/DDBJ whole genome shotgun (WGS) entry which is preliminary data.</text>
</comment>
<reference evidence="4 5" key="1">
    <citation type="submission" date="2024-06" db="EMBL/GenBank/DDBJ databases">
        <title>Draft genome sequence of Geodermatophilus badlandi, a novel member of the Geodermatophilaceae isolated from badland sedimentary rocks in the Red desert, Wyoming, USA.</title>
        <authorList>
            <person name="Ben Tekaya S."/>
            <person name="Nouioui I."/>
            <person name="Flores G.M."/>
            <person name="Shaal M.N."/>
            <person name="Bredoire F."/>
            <person name="Basile F."/>
            <person name="Van Diepen L."/>
            <person name="Ward N.L."/>
        </authorList>
    </citation>
    <scope>NUCLEOTIDE SEQUENCE [LARGE SCALE GENOMIC DNA]</scope>
    <source>
        <strain evidence="4 5">WL48A</strain>
    </source>
</reference>
<dbReference type="EMBL" id="JBFNXQ010000010">
    <property type="protein sequence ID" value="MEX5717796.1"/>
    <property type="molecule type" value="Genomic_DNA"/>
</dbReference>
<evidence type="ECO:0000259" key="3">
    <source>
        <dbReference type="Pfam" id="PF22725"/>
    </source>
</evidence>
<evidence type="ECO:0000313" key="4">
    <source>
        <dbReference type="EMBL" id="MEX5717796.1"/>
    </source>
</evidence>
<dbReference type="Pfam" id="PF22725">
    <property type="entry name" value="GFO_IDH_MocA_C3"/>
    <property type="match status" value="1"/>
</dbReference>
<keyword evidence="5" id="KW-1185">Reference proteome</keyword>
<dbReference type="Gene3D" id="3.30.360.10">
    <property type="entry name" value="Dihydrodipicolinate Reductase, domain 2"/>
    <property type="match status" value="1"/>
</dbReference>
<dbReference type="SUPFAM" id="SSF55347">
    <property type="entry name" value="Glyceraldehyde-3-phosphate dehydrogenase-like, C-terminal domain"/>
    <property type="match status" value="1"/>
</dbReference>
<accession>A0ABV3XBH1</accession>
<dbReference type="PANTHER" id="PTHR43818">
    <property type="entry name" value="BCDNA.GH03377"/>
    <property type="match status" value="1"/>
</dbReference>
<dbReference type="InterPro" id="IPR055170">
    <property type="entry name" value="GFO_IDH_MocA-like_dom"/>
</dbReference>
<sequence length="345" mass="36103">MAGVGRFGALHARVWRELGAEVVGLCDVDARRLADVAGGLGVAVVSGDLPSLLARVEPDVVVVVSDEATHADLTVTALEAGCHVFVEKPLALSGAEAWRVSAAAATAGREVVAGQISRFAAPYVRMRQTLSGGGIGRLCALRLRRDFSRQWFLSFGDRVHPVWESCIHDIDLAVSFTGRPVQRVSAVAARAAEDEAPSVVSALLEFQGGVIATVESAWLVPDSAPRTLAGALALDGSIVAEAEVLGADGILRQRLVADDLVEWTSTGAVVPDLSLWPEEDGTVGGALRQEVAYAIDVFLGRRPADRVPLQEVCWGVEAAEAVVASLAAGAPVEVPDRGPDTGRGR</sequence>
<protein>
    <submittedName>
        <fullName evidence="4">Gfo/Idh/MocA family protein</fullName>
    </submittedName>
</protein>
<dbReference type="InterPro" id="IPR000683">
    <property type="entry name" value="Gfo/Idh/MocA-like_OxRdtase_N"/>
</dbReference>
<name>A0ABV3XBH1_9ACTN</name>
<keyword evidence="1" id="KW-0560">Oxidoreductase</keyword>
<dbReference type="Proteomes" id="UP001560045">
    <property type="component" value="Unassembled WGS sequence"/>
</dbReference>
<dbReference type="PANTHER" id="PTHR43818:SF11">
    <property type="entry name" value="BCDNA.GH03377"/>
    <property type="match status" value="1"/>
</dbReference>
<feature type="domain" description="GFO/IDH/MocA-like oxidoreductase" evidence="3">
    <location>
        <begin position="123"/>
        <end position="227"/>
    </location>
</feature>
<organism evidence="4 5">
    <name type="scientific">Geodermatophilus maliterrae</name>
    <dbReference type="NCBI Taxonomy" id="3162531"/>
    <lineage>
        <taxon>Bacteria</taxon>
        <taxon>Bacillati</taxon>
        <taxon>Actinomycetota</taxon>
        <taxon>Actinomycetes</taxon>
        <taxon>Geodermatophilales</taxon>
        <taxon>Geodermatophilaceae</taxon>
        <taxon>Geodermatophilus</taxon>
    </lineage>
</organism>
<dbReference type="Pfam" id="PF01408">
    <property type="entry name" value="GFO_IDH_MocA"/>
    <property type="match status" value="1"/>
</dbReference>
<feature type="domain" description="Gfo/Idh/MocA-like oxidoreductase N-terminal" evidence="2">
    <location>
        <begin position="1"/>
        <end position="113"/>
    </location>
</feature>
<proteinExistence type="predicted"/>
<gene>
    <name evidence="4" type="ORF">ABQ292_05365</name>
</gene>